<comment type="subcellular location">
    <subcellularLocation>
        <location evidence="1">Nucleus</location>
    </subcellularLocation>
</comment>
<dbReference type="InterPro" id="IPR044998">
    <property type="entry name" value="Timeless"/>
</dbReference>
<name>A0AAV5L266_9ROSI</name>
<evidence type="ECO:0000256" key="1">
    <source>
        <dbReference type="ARBA" id="ARBA00004123"/>
    </source>
</evidence>
<dbReference type="InterPro" id="IPR006906">
    <property type="entry name" value="Timeless_N"/>
</dbReference>
<feature type="region of interest" description="Disordered" evidence="4">
    <location>
        <begin position="617"/>
        <end position="656"/>
    </location>
</feature>
<evidence type="ECO:0000313" key="7">
    <source>
        <dbReference type="Proteomes" id="UP001054252"/>
    </source>
</evidence>
<evidence type="ECO:0000256" key="4">
    <source>
        <dbReference type="SAM" id="MobiDB-lite"/>
    </source>
</evidence>
<feature type="compositionally biased region" description="Basic and acidic residues" evidence="4">
    <location>
        <begin position="1138"/>
        <end position="1163"/>
    </location>
</feature>
<reference evidence="6 7" key="1">
    <citation type="journal article" date="2021" name="Commun. Biol.">
        <title>The genome of Shorea leprosula (Dipterocarpaceae) highlights the ecological relevance of drought in aseasonal tropical rainforests.</title>
        <authorList>
            <person name="Ng K.K.S."/>
            <person name="Kobayashi M.J."/>
            <person name="Fawcett J.A."/>
            <person name="Hatakeyama M."/>
            <person name="Paape T."/>
            <person name="Ng C.H."/>
            <person name="Ang C.C."/>
            <person name="Tnah L.H."/>
            <person name="Lee C.T."/>
            <person name="Nishiyama T."/>
            <person name="Sese J."/>
            <person name="O'Brien M.J."/>
            <person name="Copetti D."/>
            <person name="Mohd Noor M.I."/>
            <person name="Ong R.C."/>
            <person name="Putra M."/>
            <person name="Sireger I.Z."/>
            <person name="Indrioko S."/>
            <person name="Kosugi Y."/>
            <person name="Izuno A."/>
            <person name="Isagi Y."/>
            <person name="Lee S.L."/>
            <person name="Shimizu K.K."/>
        </authorList>
    </citation>
    <scope>NUCLEOTIDE SEQUENCE [LARGE SCALE GENOMIC DNA]</scope>
    <source>
        <strain evidence="6">214</strain>
    </source>
</reference>
<comment type="caution">
    <text evidence="6">The sequence shown here is derived from an EMBL/GenBank/DDBJ whole genome shotgun (WGS) entry which is preliminary data.</text>
</comment>
<proteinExistence type="predicted"/>
<dbReference type="AlphaFoldDB" id="A0AAV5L266"/>
<dbReference type="Proteomes" id="UP001054252">
    <property type="component" value="Unassembled WGS sequence"/>
</dbReference>
<protein>
    <recommendedName>
        <fullName evidence="5">Timeless N-terminal domain-containing protein</fullName>
    </recommendedName>
</protein>
<feature type="compositionally biased region" description="Polar residues" evidence="4">
    <location>
        <begin position="949"/>
        <end position="972"/>
    </location>
</feature>
<feature type="compositionally biased region" description="Basic and acidic residues" evidence="4">
    <location>
        <begin position="642"/>
        <end position="656"/>
    </location>
</feature>
<feature type="region of interest" description="Disordered" evidence="4">
    <location>
        <begin position="938"/>
        <end position="979"/>
    </location>
</feature>
<feature type="domain" description="Timeless N-terminal" evidence="5">
    <location>
        <begin position="46"/>
        <end position="295"/>
    </location>
</feature>
<evidence type="ECO:0000313" key="6">
    <source>
        <dbReference type="EMBL" id="GKV31266.1"/>
    </source>
</evidence>
<evidence type="ECO:0000256" key="2">
    <source>
        <dbReference type="ARBA" id="ARBA00023242"/>
    </source>
</evidence>
<dbReference type="Pfam" id="PF04821">
    <property type="entry name" value="TIMELESS"/>
    <property type="match status" value="1"/>
</dbReference>
<dbReference type="PANTHER" id="PTHR22940:SF4">
    <property type="entry name" value="PROTEIN TIMELESS HOMOLOG"/>
    <property type="match status" value="1"/>
</dbReference>
<dbReference type="PANTHER" id="PTHR22940">
    <property type="entry name" value="TIMEOUT/TIMELESS-2"/>
    <property type="match status" value="1"/>
</dbReference>
<gene>
    <name evidence="6" type="ORF">SLEP1_g39974</name>
</gene>
<keyword evidence="2" id="KW-0539">Nucleus</keyword>
<feature type="region of interest" description="Disordered" evidence="4">
    <location>
        <begin position="560"/>
        <end position="595"/>
    </location>
</feature>
<organism evidence="6 7">
    <name type="scientific">Rubroshorea leprosula</name>
    <dbReference type="NCBI Taxonomy" id="152421"/>
    <lineage>
        <taxon>Eukaryota</taxon>
        <taxon>Viridiplantae</taxon>
        <taxon>Streptophyta</taxon>
        <taxon>Embryophyta</taxon>
        <taxon>Tracheophyta</taxon>
        <taxon>Spermatophyta</taxon>
        <taxon>Magnoliopsida</taxon>
        <taxon>eudicotyledons</taxon>
        <taxon>Gunneridae</taxon>
        <taxon>Pentapetalae</taxon>
        <taxon>rosids</taxon>
        <taxon>malvids</taxon>
        <taxon>Malvales</taxon>
        <taxon>Dipterocarpaceae</taxon>
        <taxon>Rubroshorea</taxon>
    </lineage>
</organism>
<sequence>MKETEGLSFICNGLGLILEDDKGNRVGYDRGENCLAKPDLKLLLADNLKDLLRFLRRDDPQTREVFKQVCKWNIISKNLIPIIENCQDDRSLVLNAVKVLVFLSMPVEPSSSDIPQQMEYLWELKASITSSVIIPVIVSLLEGPLENLECESFTEDDWKLVQLVLSLFRNILAIQDISSLQKAGASASLFLSLRDRFLELLFQENVMDLIIVITQHVGGSRSYFRHDNLLLLEIFHYIFMSQDPELVAKARLRGSKGDGDAINDLKSIMEEEERKRKLSRLQSSIRHSQFSGTFTRKTMDGSNAVFKGNPAAAPQNLLARSHKPNRGSARKVVSEHGCLPSVKDNILEFLHDFVKQFLSTGYNVLMLSIHEDIEKEHHAIQNGDVVVFFKVAEFVTCFQYQKFLTSQPATENENFEVSADENVDNTFFKGNICGPIAASMNESMFQLVISRWRNAFDGLKETNNYKFLSAAGSLMKNMLRMLDLVLKSLPDDSKEPQTARILLYKLFYDQTDEGMTKFLLNLVKVFDTRKQPKSDLADLVEIIYIVVQLLENLQARGSLRVSKKSRKGGKKKATSDKDAANEPSDAHAIMPNEASTSCCQQQAELTATLKENTMISTSGGKEDVSIPHLVDEPGMAQSGEGNHGRDPLQTDNNKHDHIDDDLCCSSDSLSGDEQPATVNEVDFDVSTLVSAFASCNIIQNLCWLLKFYRSNSLSTNKYVIWMLRKITEDLELAPMLYQLSLLGTFYDILVEQKSCPNKDYANIVDFLTRLVRNMLKKMKKQPLLFIEILFWKSRRECHYINAEYLLHELGGLKKRSRNLGNDLSNGEIGSSQSKEWARISIADALGEDEADVVITHELDYQNEGNSTENESEKISERKSRLVLSDDLETKVKDLYEKYKDDPNCSRLIAESLDPEGQILAVQVSNKLKQLGLKVAPKKRMRAGGPFSAGSDQQGEAVPNNKNGSEGSSPHQPKNTRKRVRAFSKDQEEMIKDLFEQFKGQKRCSYLIANALDPDNAFTAAQVTRKLNQLGLRVPHQKRSEANMQLRHEELDDPSVDISDNETLLSFRNRNKENDKFFGEKLPEENLEEVPNDSNDETLSSVLKKTKVLPPKSKNKRLTTISTNGMIDGNSGFEVSNFDTERDGGYQSKDMDVPSDHHGWEHTPEVQAKGSTSGNLLGVSPVNLLGDLAHQQAEDELADSGDDRETDALLKSSINRRKLRMVIDLEEDD</sequence>
<evidence type="ECO:0000256" key="3">
    <source>
        <dbReference type="ARBA" id="ARBA00023306"/>
    </source>
</evidence>
<keyword evidence="3" id="KW-0131">Cell cycle</keyword>
<feature type="compositionally biased region" description="Basic residues" evidence="4">
    <location>
        <begin position="561"/>
        <end position="572"/>
    </location>
</feature>
<accession>A0AAV5L266</accession>
<dbReference type="GO" id="GO:0006281">
    <property type="term" value="P:DNA repair"/>
    <property type="evidence" value="ECO:0007669"/>
    <property type="project" value="TreeGrafter"/>
</dbReference>
<dbReference type="GO" id="GO:0003677">
    <property type="term" value="F:DNA binding"/>
    <property type="evidence" value="ECO:0007669"/>
    <property type="project" value="TreeGrafter"/>
</dbReference>
<evidence type="ECO:0000259" key="5">
    <source>
        <dbReference type="Pfam" id="PF04821"/>
    </source>
</evidence>
<feature type="region of interest" description="Disordered" evidence="4">
    <location>
        <begin position="1129"/>
        <end position="1177"/>
    </location>
</feature>
<dbReference type="EMBL" id="BPVZ01000090">
    <property type="protein sequence ID" value="GKV31266.1"/>
    <property type="molecule type" value="Genomic_DNA"/>
</dbReference>
<dbReference type="GO" id="GO:0043111">
    <property type="term" value="P:replication fork arrest"/>
    <property type="evidence" value="ECO:0007669"/>
    <property type="project" value="TreeGrafter"/>
</dbReference>
<dbReference type="GO" id="GO:0000076">
    <property type="term" value="P:DNA replication checkpoint signaling"/>
    <property type="evidence" value="ECO:0007669"/>
    <property type="project" value="TreeGrafter"/>
</dbReference>
<dbReference type="GO" id="GO:0031298">
    <property type="term" value="C:replication fork protection complex"/>
    <property type="evidence" value="ECO:0007669"/>
    <property type="project" value="TreeGrafter"/>
</dbReference>
<keyword evidence="7" id="KW-1185">Reference proteome</keyword>
<feature type="compositionally biased region" description="Basic and acidic residues" evidence="4">
    <location>
        <begin position="620"/>
        <end position="631"/>
    </location>
</feature>